<proteinExistence type="predicted"/>
<comment type="caution">
    <text evidence="1">The sequence shown here is derived from an EMBL/GenBank/DDBJ whole genome shotgun (WGS) entry which is preliminary data.</text>
</comment>
<name>A0ABM8UQY1_9BACT</name>
<sequence>MLFRDVYNGAILVKIGITFRFSYCIQARKQALINKSALSKADHYAG</sequence>
<keyword evidence="2" id="KW-1185">Reference proteome</keyword>
<gene>
    <name evidence="1" type="ORF">DYBT9623_02645</name>
</gene>
<organism evidence="1 2">
    <name type="scientific">Dyadobacter linearis</name>
    <dbReference type="NCBI Taxonomy" id="2823330"/>
    <lineage>
        <taxon>Bacteria</taxon>
        <taxon>Pseudomonadati</taxon>
        <taxon>Bacteroidota</taxon>
        <taxon>Cytophagia</taxon>
        <taxon>Cytophagales</taxon>
        <taxon>Spirosomataceae</taxon>
        <taxon>Dyadobacter</taxon>
    </lineage>
</organism>
<evidence type="ECO:0000313" key="1">
    <source>
        <dbReference type="EMBL" id="CAG5069908.1"/>
    </source>
</evidence>
<dbReference type="EMBL" id="CAJRAU010000003">
    <property type="protein sequence ID" value="CAG5069908.1"/>
    <property type="molecule type" value="Genomic_DNA"/>
</dbReference>
<protein>
    <submittedName>
        <fullName evidence="1">Uncharacterized protein</fullName>
    </submittedName>
</protein>
<accession>A0ABM8UQY1</accession>
<dbReference type="Proteomes" id="UP000679725">
    <property type="component" value="Unassembled WGS sequence"/>
</dbReference>
<reference evidence="1 2" key="1">
    <citation type="submission" date="2021-04" db="EMBL/GenBank/DDBJ databases">
        <authorList>
            <person name="Rodrigo-Torres L."/>
            <person name="Arahal R. D."/>
            <person name="Lucena T."/>
        </authorList>
    </citation>
    <scope>NUCLEOTIDE SEQUENCE [LARGE SCALE GENOMIC DNA]</scope>
    <source>
        <strain evidence="1 2">CECT 9623</strain>
    </source>
</reference>
<evidence type="ECO:0000313" key="2">
    <source>
        <dbReference type="Proteomes" id="UP000679725"/>
    </source>
</evidence>